<accession>A0ACC2SF78</accession>
<dbReference type="Proteomes" id="UP001165960">
    <property type="component" value="Unassembled WGS sequence"/>
</dbReference>
<evidence type="ECO:0000313" key="1">
    <source>
        <dbReference type="EMBL" id="KAJ9061072.1"/>
    </source>
</evidence>
<dbReference type="EMBL" id="QTSX02005100">
    <property type="protein sequence ID" value="KAJ9061072.1"/>
    <property type="molecule type" value="Genomic_DNA"/>
</dbReference>
<gene>
    <name evidence="1" type="ORF">DSO57_1024194</name>
</gene>
<sequence length="221" mass="24917">MRVKLIISTLVATVSAASNGIKACNVTAEKISKAMGGENVYMGYKFECFAKGCDIDPKTKTLKLKLLGEKKFKGLALYVTDLQGNGRYGTFQSYPTNDFRGCGTNCGNSTELMSMLTHREPTYKNTGIEIIWGLGKNEPCKDYLLMFSLVQQMEDWQFMHNITLKCKAKPPPVILGIPFYETSYSSLDKLSKPKMRTPKAIPNSKKRSPYYRPKRIPFHIN</sequence>
<name>A0ACC2SF78_9FUNG</name>
<organism evidence="1 2">
    <name type="scientific">Entomophthora muscae</name>
    <dbReference type="NCBI Taxonomy" id="34485"/>
    <lineage>
        <taxon>Eukaryota</taxon>
        <taxon>Fungi</taxon>
        <taxon>Fungi incertae sedis</taxon>
        <taxon>Zoopagomycota</taxon>
        <taxon>Entomophthoromycotina</taxon>
        <taxon>Entomophthoromycetes</taxon>
        <taxon>Entomophthorales</taxon>
        <taxon>Entomophthoraceae</taxon>
        <taxon>Entomophthora</taxon>
    </lineage>
</organism>
<keyword evidence="2" id="KW-1185">Reference proteome</keyword>
<comment type="caution">
    <text evidence="1">The sequence shown here is derived from an EMBL/GenBank/DDBJ whole genome shotgun (WGS) entry which is preliminary data.</text>
</comment>
<protein>
    <submittedName>
        <fullName evidence="1">Uncharacterized protein</fullName>
    </submittedName>
</protein>
<proteinExistence type="predicted"/>
<evidence type="ECO:0000313" key="2">
    <source>
        <dbReference type="Proteomes" id="UP001165960"/>
    </source>
</evidence>
<reference evidence="1" key="1">
    <citation type="submission" date="2022-04" db="EMBL/GenBank/DDBJ databases">
        <title>Genome of the entomopathogenic fungus Entomophthora muscae.</title>
        <authorList>
            <person name="Elya C."/>
            <person name="Lovett B.R."/>
            <person name="Lee E."/>
            <person name="Macias A.M."/>
            <person name="Hajek A.E."/>
            <person name="De Bivort B.L."/>
            <person name="Kasson M.T."/>
            <person name="De Fine Licht H.H."/>
            <person name="Stajich J.E."/>
        </authorList>
    </citation>
    <scope>NUCLEOTIDE SEQUENCE</scope>
    <source>
        <strain evidence="1">Berkeley</strain>
    </source>
</reference>